<keyword evidence="2" id="KW-1185">Reference proteome</keyword>
<dbReference type="EMBL" id="CP146022">
    <property type="protein sequence ID" value="WWQ68723.1"/>
    <property type="molecule type" value="Genomic_DNA"/>
</dbReference>
<gene>
    <name evidence="1" type="ORF">V2W30_38915</name>
</gene>
<dbReference type="Proteomes" id="UP001432251">
    <property type="component" value="Chromosome"/>
</dbReference>
<reference evidence="1" key="1">
    <citation type="journal article" date="2025" name="Int. J. Syst. Evol. Microbiol.">
        <title>Streptomyces citrinus sp. nov., with yellow diffusible pigment.</title>
        <authorList>
            <person name="He Y."/>
            <person name="Yang E."/>
            <person name="Xu J."/>
            <person name="Sun Y."/>
            <person name="Sun L."/>
        </authorList>
    </citation>
    <scope>NUCLEOTIDE SEQUENCE</scope>
    <source>
        <strain evidence="1">Q6</strain>
    </source>
</reference>
<evidence type="ECO:0000313" key="1">
    <source>
        <dbReference type="EMBL" id="WWQ68723.1"/>
    </source>
</evidence>
<sequence>MSVRTALVGAVAAAALGWTAAPASALGPLLDDGPGRPGSSAVGGEQGKGDPSVPPPGTDREVPAGPGYGEESGGYGEQPSGYGEEQTPSATPTPSVTSSVGPPVVQTPSPSAPPTTTPATGTPTPGPSKSSTPSGPPRPAPSTGEHRPPQLAETGRKTTLVALTAAAIMLLAIGTAVRLMARRGKA</sequence>
<name>A0ACD5ANE0_9ACTN</name>
<accession>A0ACD5ANE0</accession>
<proteinExistence type="predicted"/>
<organism evidence="1 2">
    <name type="scientific">Streptomyces citrinus</name>
    <dbReference type="NCBI Taxonomy" id="3118173"/>
    <lineage>
        <taxon>Bacteria</taxon>
        <taxon>Bacillati</taxon>
        <taxon>Actinomycetota</taxon>
        <taxon>Actinomycetes</taxon>
        <taxon>Kitasatosporales</taxon>
        <taxon>Streptomycetaceae</taxon>
        <taxon>Streptomyces</taxon>
    </lineage>
</organism>
<evidence type="ECO:0000313" key="2">
    <source>
        <dbReference type="Proteomes" id="UP001432251"/>
    </source>
</evidence>
<protein>
    <submittedName>
        <fullName evidence="1">Uncharacterized protein</fullName>
    </submittedName>
</protein>